<gene>
    <name evidence="1" type="ORF">NCGR_LOCUS52674</name>
</gene>
<sequence>MVAKLTFFAGKLADTTNPPLGECMQVVNEAISRAKEALAKLDRLDAIGDDKVDAENPDLVDVTNWIMGVNDNFAQKCQDCGSYASAIAVTQTYLSIADALVISARPYWDNSLPSPDGSGP</sequence>
<protein>
    <submittedName>
        <fullName evidence="1">Uncharacterized protein</fullName>
    </submittedName>
</protein>
<evidence type="ECO:0000313" key="2">
    <source>
        <dbReference type="Proteomes" id="UP000604825"/>
    </source>
</evidence>
<reference evidence="1" key="1">
    <citation type="submission" date="2020-10" db="EMBL/GenBank/DDBJ databases">
        <authorList>
            <person name="Han B."/>
            <person name="Lu T."/>
            <person name="Zhao Q."/>
            <person name="Huang X."/>
            <person name="Zhao Y."/>
        </authorList>
    </citation>
    <scope>NUCLEOTIDE SEQUENCE</scope>
</reference>
<organism evidence="1 2">
    <name type="scientific">Miscanthus lutarioriparius</name>
    <dbReference type="NCBI Taxonomy" id="422564"/>
    <lineage>
        <taxon>Eukaryota</taxon>
        <taxon>Viridiplantae</taxon>
        <taxon>Streptophyta</taxon>
        <taxon>Embryophyta</taxon>
        <taxon>Tracheophyta</taxon>
        <taxon>Spermatophyta</taxon>
        <taxon>Magnoliopsida</taxon>
        <taxon>Liliopsida</taxon>
        <taxon>Poales</taxon>
        <taxon>Poaceae</taxon>
        <taxon>PACMAD clade</taxon>
        <taxon>Panicoideae</taxon>
        <taxon>Andropogonodae</taxon>
        <taxon>Andropogoneae</taxon>
        <taxon>Saccharinae</taxon>
        <taxon>Miscanthus</taxon>
    </lineage>
</organism>
<dbReference type="Proteomes" id="UP000604825">
    <property type="component" value="Unassembled WGS sequence"/>
</dbReference>
<evidence type="ECO:0000313" key="1">
    <source>
        <dbReference type="EMBL" id="CAD6269370.1"/>
    </source>
</evidence>
<comment type="caution">
    <text evidence="1">The sequence shown here is derived from an EMBL/GenBank/DDBJ whole genome shotgun (WGS) entry which is preliminary data.</text>
</comment>
<proteinExistence type="predicted"/>
<dbReference type="OrthoDB" id="684246at2759"/>
<keyword evidence="2" id="KW-1185">Reference proteome</keyword>
<dbReference type="EMBL" id="CAJGYO010000015">
    <property type="protein sequence ID" value="CAD6269370.1"/>
    <property type="molecule type" value="Genomic_DNA"/>
</dbReference>
<name>A0A811RHN9_9POAL</name>
<accession>A0A811RHN9</accession>
<dbReference type="AlphaFoldDB" id="A0A811RHN9"/>